<evidence type="ECO:0000256" key="4">
    <source>
        <dbReference type="PROSITE-ProRule" id="PRU00335"/>
    </source>
</evidence>
<evidence type="ECO:0000256" key="2">
    <source>
        <dbReference type="ARBA" id="ARBA00023125"/>
    </source>
</evidence>
<evidence type="ECO:0000313" key="7">
    <source>
        <dbReference type="EMBL" id="MFC4905546.1"/>
    </source>
</evidence>
<dbReference type="PANTHER" id="PTHR30055">
    <property type="entry name" value="HTH-TYPE TRANSCRIPTIONAL REGULATOR RUTR"/>
    <property type="match status" value="1"/>
</dbReference>
<dbReference type="SUPFAM" id="SSF48498">
    <property type="entry name" value="Tetracyclin repressor-like, C-terminal domain"/>
    <property type="match status" value="1"/>
</dbReference>
<dbReference type="PROSITE" id="PS50977">
    <property type="entry name" value="HTH_TETR_2"/>
    <property type="match status" value="1"/>
</dbReference>
<dbReference type="Pfam" id="PF16859">
    <property type="entry name" value="TetR_C_11"/>
    <property type="match status" value="1"/>
</dbReference>
<dbReference type="InterPro" id="IPR001647">
    <property type="entry name" value="HTH_TetR"/>
</dbReference>
<evidence type="ECO:0000256" key="3">
    <source>
        <dbReference type="ARBA" id="ARBA00023163"/>
    </source>
</evidence>
<name>A0ABV9TPQ7_9MICC</name>
<keyword evidence="3" id="KW-0804">Transcription</keyword>
<dbReference type="InterPro" id="IPR036271">
    <property type="entry name" value="Tet_transcr_reg_TetR-rel_C_sf"/>
</dbReference>
<dbReference type="InterPro" id="IPR009057">
    <property type="entry name" value="Homeodomain-like_sf"/>
</dbReference>
<gene>
    <name evidence="7" type="ORF">ACFPCS_18440</name>
</gene>
<dbReference type="SUPFAM" id="SSF46689">
    <property type="entry name" value="Homeodomain-like"/>
    <property type="match status" value="1"/>
</dbReference>
<evidence type="ECO:0000313" key="8">
    <source>
        <dbReference type="Proteomes" id="UP001595797"/>
    </source>
</evidence>
<dbReference type="Proteomes" id="UP001595797">
    <property type="component" value="Unassembled WGS sequence"/>
</dbReference>
<dbReference type="Pfam" id="PF00440">
    <property type="entry name" value="TetR_N"/>
    <property type="match status" value="1"/>
</dbReference>
<evidence type="ECO:0000256" key="1">
    <source>
        <dbReference type="ARBA" id="ARBA00023015"/>
    </source>
</evidence>
<evidence type="ECO:0000259" key="6">
    <source>
        <dbReference type="PROSITE" id="PS50977"/>
    </source>
</evidence>
<dbReference type="RefSeq" id="WP_277552803.1">
    <property type="nucleotide sequence ID" value="NZ_JBHSIW010000027.1"/>
</dbReference>
<sequence>MARPRLATHTATPRGRPRDAGRGEELLHAAQDLLVEVGYEHLSMDAVATRARASKSTLYRRWSSKAELVAAALVAFEWNDELPNTGVLRTDLASLARVWFDPDQRRDQLFVRLLTAIADDDQLHKVYVSQIAQPRAHALTKIVDRAVARGEIPPHVDATRVGGILPAMAFQQLVVLRRPIDAAFLHHVLDDIVLPLLQVSPCSASSSGSAQQ</sequence>
<keyword evidence="1" id="KW-0805">Transcription regulation</keyword>
<dbReference type="PANTHER" id="PTHR30055:SF148">
    <property type="entry name" value="TETR-FAMILY TRANSCRIPTIONAL REGULATOR"/>
    <property type="match status" value="1"/>
</dbReference>
<comment type="caution">
    <text evidence="7">The sequence shown here is derived from an EMBL/GenBank/DDBJ whole genome shotgun (WGS) entry which is preliminary data.</text>
</comment>
<keyword evidence="8" id="KW-1185">Reference proteome</keyword>
<feature type="DNA-binding region" description="H-T-H motif" evidence="4">
    <location>
        <begin position="43"/>
        <end position="62"/>
    </location>
</feature>
<dbReference type="InterPro" id="IPR050109">
    <property type="entry name" value="HTH-type_TetR-like_transc_reg"/>
</dbReference>
<feature type="domain" description="HTH tetR-type" evidence="6">
    <location>
        <begin position="20"/>
        <end position="80"/>
    </location>
</feature>
<dbReference type="Gene3D" id="1.10.357.10">
    <property type="entry name" value="Tetracycline Repressor, domain 2"/>
    <property type="match status" value="1"/>
</dbReference>
<feature type="region of interest" description="Disordered" evidence="5">
    <location>
        <begin position="1"/>
        <end position="22"/>
    </location>
</feature>
<evidence type="ECO:0000256" key="5">
    <source>
        <dbReference type="SAM" id="MobiDB-lite"/>
    </source>
</evidence>
<accession>A0ABV9TPQ7</accession>
<dbReference type="Gene3D" id="1.10.10.60">
    <property type="entry name" value="Homeodomain-like"/>
    <property type="match status" value="1"/>
</dbReference>
<reference evidence="8" key="1">
    <citation type="journal article" date="2019" name="Int. J. Syst. Evol. Microbiol.">
        <title>The Global Catalogue of Microorganisms (GCM) 10K type strain sequencing project: providing services to taxonomists for standard genome sequencing and annotation.</title>
        <authorList>
            <consortium name="The Broad Institute Genomics Platform"/>
            <consortium name="The Broad Institute Genome Sequencing Center for Infectious Disease"/>
            <person name="Wu L."/>
            <person name="Ma J."/>
        </authorList>
    </citation>
    <scope>NUCLEOTIDE SEQUENCE [LARGE SCALE GENOMIC DNA]</scope>
    <source>
        <strain evidence="8">CGMCC 4.6946</strain>
    </source>
</reference>
<protein>
    <submittedName>
        <fullName evidence="7">TetR/AcrR family transcriptional regulator</fullName>
    </submittedName>
</protein>
<dbReference type="EMBL" id="JBHSIW010000027">
    <property type="protein sequence ID" value="MFC4905546.1"/>
    <property type="molecule type" value="Genomic_DNA"/>
</dbReference>
<dbReference type="PRINTS" id="PR00455">
    <property type="entry name" value="HTHTETR"/>
</dbReference>
<proteinExistence type="predicted"/>
<organism evidence="7 8">
    <name type="scientific">Kocuria oceani</name>
    <dbReference type="NCBI Taxonomy" id="988827"/>
    <lineage>
        <taxon>Bacteria</taxon>
        <taxon>Bacillati</taxon>
        <taxon>Actinomycetota</taxon>
        <taxon>Actinomycetes</taxon>
        <taxon>Micrococcales</taxon>
        <taxon>Micrococcaceae</taxon>
        <taxon>Kocuria</taxon>
    </lineage>
</organism>
<dbReference type="InterPro" id="IPR011075">
    <property type="entry name" value="TetR_C"/>
</dbReference>
<keyword evidence="2 4" id="KW-0238">DNA-binding</keyword>